<accession>A0A0C3FLB6</accession>
<dbReference type="Proteomes" id="UP000054166">
    <property type="component" value="Unassembled WGS sequence"/>
</dbReference>
<gene>
    <name evidence="2" type="ORF">PILCRDRAFT_9809</name>
</gene>
<dbReference type="OrthoDB" id="2369050at2759"/>
<reference evidence="3" key="2">
    <citation type="submission" date="2015-01" db="EMBL/GenBank/DDBJ databases">
        <title>Evolutionary Origins and Diversification of the Mycorrhizal Mutualists.</title>
        <authorList>
            <consortium name="DOE Joint Genome Institute"/>
            <consortium name="Mycorrhizal Genomics Consortium"/>
            <person name="Kohler A."/>
            <person name="Kuo A."/>
            <person name="Nagy L.G."/>
            <person name="Floudas D."/>
            <person name="Copeland A."/>
            <person name="Barry K.W."/>
            <person name="Cichocki N."/>
            <person name="Veneault-Fourrey C."/>
            <person name="LaButti K."/>
            <person name="Lindquist E.A."/>
            <person name="Lipzen A."/>
            <person name="Lundell T."/>
            <person name="Morin E."/>
            <person name="Murat C."/>
            <person name="Riley R."/>
            <person name="Ohm R."/>
            <person name="Sun H."/>
            <person name="Tunlid A."/>
            <person name="Henrissat B."/>
            <person name="Grigoriev I.V."/>
            <person name="Hibbett D.S."/>
            <person name="Martin F."/>
        </authorList>
    </citation>
    <scope>NUCLEOTIDE SEQUENCE [LARGE SCALE GENOMIC DNA]</scope>
    <source>
        <strain evidence="3">F 1598</strain>
    </source>
</reference>
<dbReference type="InParanoid" id="A0A0C3FLB6"/>
<dbReference type="HOGENOM" id="CLU_018255_0_0_1"/>
<dbReference type="EMBL" id="KN833005">
    <property type="protein sequence ID" value="KIM80281.1"/>
    <property type="molecule type" value="Genomic_DNA"/>
</dbReference>
<evidence type="ECO:0000313" key="3">
    <source>
        <dbReference type="Proteomes" id="UP000054166"/>
    </source>
</evidence>
<feature type="compositionally biased region" description="Low complexity" evidence="1">
    <location>
        <begin position="211"/>
        <end position="227"/>
    </location>
</feature>
<organism evidence="2 3">
    <name type="scientific">Piloderma croceum (strain F 1598)</name>
    <dbReference type="NCBI Taxonomy" id="765440"/>
    <lineage>
        <taxon>Eukaryota</taxon>
        <taxon>Fungi</taxon>
        <taxon>Dikarya</taxon>
        <taxon>Basidiomycota</taxon>
        <taxon>Agaricomycotina</taxon>
        <taxon>Agaricomycetes</taxon>
        <taxon>Agaricomycetidae</taxon>
        <taxon>Atheliales</taxon>
        <taxon>Atheliaceae</taxon>
        <taxon>Piloderma</taxon>
    </lineage>
</organism>
<reference evidence="2 3" key="1">
    <citation type="submission" date="2014-04" db="EMBL/GenBank/DDBJ databases">
        <authorList>
            <consortium name="DOE Joint Genome Institute"/>
            <person name="Kuo A."/>
            <person name="Tarkka M."/>
            <person name="Buscot F."/>
            <person name="Kohler A."/>
            <person name="Nagy L.G."/>
            <person name="Floudas D."/>
            <person name="Copeland A."/>
            <person name="Barry K.W."/>
            <person name="Cichocki N."/>
            <person name="Veneault-Fourrey C."/>
            <person name="LaButti K."/>
            <person name="Lindquist E.A."/>
            <person name="Lipzen A."/>
            <person name="Lundell T."/>
            <person name="Morin E."/>
            <person name="Murat C."/>
            <person name="Sun H."/>
            <person name="Tunlid A."/>
            <person name="Henrissat B."/>
            <person name="Grigoriev I.V."/>
            <person name="Hibbett D.S."/>
            <person name="Martin F."/>
            <person name="Nordberg H.P."/>
            <person name="Cantor M.N."/>
            <person name="Hua S.X."/>
        </authorList>
    </citation>
    <scope>NUCLEOTIDE SEQUENCE [LARGE SCALE GENOMIC DNA]</scope>
    <source>
        <strain evidence="2 3">F 1598</strain>
    </source>
</reference>
<keyword evidence="3" id="KW-1185">Reference proteome</keyword>
<evidence type="ECO:0000256" key="1">
    <source>
        <dbReference type="SAM" id="MobiDB-lite"/>
    </source>
</evidence>
<proteinExistence type="predicted"/>
<name>A0A0C3FLB6_PILCF</name>
<evidence type="ECO:0000313" key="2">
    <source>
        <dbReference type="EMBL" id="KIM80281.1"/>
    </source>
</evidence>
<sequence length="266" mass="30098">MPSLNLTTVDWDTPTKVHIINTGDITLGVMHKYEDDCINFFDAKEIPAHKEVHKILAGIKDHCIKDWISVKCEALLALSFEDFMSEFCTNYLEEDWESTMCHELLTMTQGNQSFWAFAVALQAKNSLLINTPLYLQKDKLRHQIKARINAKLAKKCDTAKLNKITDFKKWMADIQSLDDRICSKRLKLELAMKNSCDSSRCNNPVNEPSHHANTTTAPSSTAIASNTTTSSSTVRYAPCLTELQCQLLADNEGCFKCRSLIQRLSE</sequence>
<feature type="region of interest" description="Disordered" evidence="1">
    <location>
        <begin position="207"/>
        <end position="227"/>
    </location>
</feature>
<dbReference type="AlphaFoldDB" id="A0A0C3FLB6"/>
<dbReference type="STRING" id="765440.A0A0C3FLB6"/>
<protein>
    <submittedName>
        <fullName evidence="2">Uncharacterized protein</fullName>
    </submittedName>
</protein>